<evidence type="ECO:0000259" key="1">
    <source>
        <dbReference type="Pfam" id="PF12080"/>
    </source>
</evidence>
<organism evidence="5 6">
    <name type="scientific">Robertkochia marina</name>
    <dbReference type="NCBI Taxonomy" id="1227945"/>
    <lineage>
        <taxon>Bacteria</taxon>
        <taxon>Pseudomonadati</taxon>
        <taxon>Bacteroidota</taxon>
        <taxon>Flavobacteriia</taxon>
        <taxon>Flavobacteriales</taxon>
        <taxon>Flavobacteriaceae</taxon>
        <taxon>Robertkochia</taxon>
    </lineage>
</organism>
<comment type="caution">
    <text evidence="5">The sequence shown here is derived from an EMBL/GenBank/DDBJ whole genome shotgun (WGS) entry which is preliminary data.</text>
</comment>
<name>A0A4S3M161_9FLAO</name>
<dbReference type="InterPro" id="IPR022719">
    <property type="entry name" value="Motility-assoc_prot_GldM_C"/>
</dbReference>
<keyword evidence="6" id="KW-1185">Reference proteome</keyword>
<feature type="domain" description="Gliding motility-associated protein GldM N-terminal" evidence="2">
    <location>
        <begin position="31"/>
        <end position="236"/>
    </location>
</feature>
<dbReference type="RefSeq" id="WP_136334302.1">
    <property type="nucleotide sequence ID" value="NZ_QXMP01000007.1"/>
</dbReference>
<dbReference type="EMBL" id="SSMC01000001">
    <property type="protein sequence ID" value="THD68812.1"/>
    <property type="molecule type" value="Genomic_DNA"/>
</dbReference>
<evidence type="ECO:0000259" key="2">
    <source>
        <dbReference type="Pfam" id="PF12081"/>
    </source>
</evidence>
<feature type="domain" description="Gliding motility-associated protein GldM second immunoglobulin-like" evidence="4">
    <location>
        <begin position="349"/>
        <end position="427"/>
    </location>
</feature>
<dbReference type="InterPro" id="IPR048406">
    <property type="entry name" value="GldM_Ig-like-2"/>
</dbReference>
<feature type="domain" description="Gliding motility-associated protein GldM first immunoglobulin-like" evidence="3">
    <location>
        <begin position="240"/>
        <end position="343"/>
    </location>
</feature>
<evidence type="ECO:0000259" key="3">
    <source>
        <dbReference type="Pfam" id="PF21601"/>
    </source>
</evidence>
<evidence type="ECO:0000313" key="6">
    <source>
        <dbReference type="Proteomes" id="UP000305939"/>
    </source>
</evidence>
<gene>
    <name evidence="5" type="primary">gldM</name>
    <name evidence="5" type="ORF">E7Z59_00340</name>
</gene>
<protein>
    <submittedName>
        <fullName evidence="5">Gliding motility protein GldM</fullName>
    </submittedName>
</protein>
<accession>A0A4S3M161</accession>
<dbReference type="InterPro" id="IPR022720">
    <property type="entry name" value="Motility-assoc_prot_GldM_N"/>
</dbReference>
<proteinExistence type="predicted"/>
<dbReference type="NCBIfam" id="TIGR03517">
    <property type="entry name" value="GldM_gliding"/>
    <property type="match status" value="1"/>
</dbReference>
<dbReference type="Proteomes" id="UP000305939">
    <property type="component" value="Unassembled WGS sequence"/>
</dbReference>
<dbReference type="AlphaFoldDB" id="A0A4S3M161"/>
<dbReference type="Pfam" id="PF21601">
    <property type="entry name" value="GldM_2nd"/>
    <property type="match status" value="1"/>
</dbReference>
<evidence type="ECO:0000259" key="4">
    <source>
        <dbReference type="Pfam" id="PF21602"/>
    </source>
</evidence>
<dbReference type="Pfam" id="PF12081">
    <property type="entry name" value="GldM_1st"/>
    <property type="match status" value="1"/>
</dbReference>
<dbReference type="Pfam" id="PF12080">
    <property type="entry name" value="GldM_4th"/>
    <property type="match status" value="1"/>
</dbReference>
<reference evidence="5 6" key="1">
    <citation type="submission" date="2019-04" db="EMBL/GenBank/DDBJ databases">
        <title>Draft genome sequence of Robertkochia marina CC-AMO-30D.</title>
        <authorList>
            <person name="Hameed A."/>
            <person name="Lin S.-Y."/>
            <person name="Shahina M."/>
            <person name="Lai W.-A."/>
            <person name="Young C.-C."/>
        </authorList>
    </citation>
    <scope>NUCLEOTIDE SEQUENCE [LARGE SCALE GENOMIC DNA]</scope>
    <source>
        <strain evidence="5 6">CC-AMO-30D</strain>
    </source>
</reference>
<dbReference type="InterPro" id="IPR048405">
    <property type="entry name" value="GldM_Ig-like-1"/>
</dbReference>
<sequence>MAGGNLSPRQKMINLMYLVFIAMLALNMSKEVLSAFGLLNEKLEASNTKATQNNLMAYEGLKQKAADQPEKYAGMLEEYNGVNSMSDEFYAYIDGIKTKITERVDPDDLESGNYEVMDKADELDQMFFQGDNYSQEGKKFVDYINEYREQALTTVKSIPDTLINATQKESLLATISDRFYTGDENGEVERKSDQKMQPWLNYHYEGFPLIASLTKLTNLQSDIKTTQEDILSSMVAGQMASDVSYSNYSTLLETPKSAYYSGEEFDGAIVLGRVDATTVPDRAELTLDGRELKEGEDYKFENGQVKMMVNAGRPGDHTLEGTLIFKEDGQEIEVPVSQTFATISKPNGAVISADKMNVVYRGVTNPLTISIPGIPDNKVNASAPGLSRVSGSKYAMKPGTGRTVKITASGVLPTGDRVGSSTEFRIKDIPRPSGTVRGEFGEIKMPRANLEISTIGAMLEDFDFDLNIAVSGFKFKVPGQPTVQVNGNKLDGRAKAALKRADRGEAVQIFDIEAYITNNRSYKLKKVSPVVVELTN</sequence>
<feature type="domain" description="Gliding motility-associated protein GldM C-terminal" evidence="1">
    <location>
        <begin position="430"/>
        <end position="534"/>
    </location>
</feature>
<dbReference type="OrthoDB" id="1490890at2"/>
<evidence type="ECO:0000313" key="5">
    <source>
        <dbReference type="EMBL" id="THD68812.1"/>
    </source>
</evidence>
<dbReference type="Pfam" id="PF21602">
    <property type="entry name" value="GldM_3rd"/>
    <property type="match status" value="1"/>
</dbReference>
<dbReference type="InterPro" id="IPR019859">
    <property type="entry name" value="Motility-assoc_prot_GldM"/>
</dbReference>